<keyword evidence="12" id="KW-1185">Reference proteome</keyword>
<keyword evidence="7 9" id="KW-1133">Transmembrane helix</keyword>
<evidence type="ECO:0000256" key="8">
    <source>
        <dbReference type="ARBA" id="ARBA00023136"/>
    </source>
</evidence>
<evidence type="ECO:0000256" key="7">
    <source>
        <dbReference type="ARBA" id="ARBA00022989"/>
    </source>
</evidence>
<reference evidence="11 12" key="1">
    <citation type="submission" date="2019-02" db="EMBL/GenBank/DDBJ databases">
        <title>Genome sequencing of the rare red list fungi Phellinidium pouzarii.</title>
        <authorList>
            <person name="Buettner E."/>
            <person name="Kellner H."/>
        </authorList>
    </citation>
    <scope>NUCLEOTIDE SEQUENCE [LARGE SCALE GENOMIC DNA]</scope>
    <source>
        <strain evidence="11 12">DSM 108285</strain>
    </source>
</reference>
<evidence type="ECO:0000256" key="4">
    <source>
        <dbReference type="ARBA" id="ARBA00022692"/>
    </source>
</evidence>
<dbReference type="PROSITE" id="PS50893">
    <property type="entry name" value="ABC_TRANSPORTER_2"/>
    <property type="match status" value="2"/>
</dbReference>
<evidence type="ECO:0000256" key="1">
    <source>
        <dbReference type="ARBA" id="ARBA00004141"/>
    </source>
</evidence>
<dbReference type="CDD" id="cd03233">
    <property type="entry name" value="ABCG_PDR_domain1"/>
    <property type="match status" value="1"/>
</dbReference>
<feature type="domain" description="ABC transporter" evidence="10">
    <location>
        <begin position="835"/>
        <end position="1070"/>
    </location>
</feature>
<feature type="transmembrane region" description="Helical" evidence="9">
    <location>
        <begin position="594"/>
        <end position="620"/>
    </location>
</feature>
<feature type="transmembrane region" description="Helical" evidence="9">
    <location>
        <begin position="1426"/>
        <end position="1447"/>
    </location>
</feature>
<comment type="caution">
    <text evidence="11">The sequence shown here is derived from an EMBL/GenBank/DDBJ whole genome shotgun (WGS) entry which is preliminary data.</text>
</comment>
<gene>
    <name evidence="11" type="ORF">EW145_g6311</name>
</gene>
<name>A0A4S4KX09_9AGAM</name>
<dbReference type="Proteomes" id="UP000308199">
    <property type="component" value="Unassembled WGS sequence"/>
</dbReference>
<dbReference type="Pfam" id="PF19055">
    <property type="entry name" value="ABC2_membrane_7"/>
    <property type="match status" value="1"/>
</dbReference>
<dbReference type="GO" id="GO:0005524">
    <property type="term" value="F:ATP binding"/>
    <property type="evidence" value="ECO:0007669"/>
    <property type="project" value="UniProtKB-KW"/>
</dbReference>
<evidence type="ECO:0000256" key="5">
    <source>
        <dbReference type="ARBA" id="ARBA00022741"/>
    </source>
</evidence>
<evidence type="ECO:0000313" key="11">
    <source>
        <dbReference type="EMBL" id="THH03369.1"/>
    </source>
</evidence>
<keyword evidence="6" id="KW-0067">ATP-binding</keyword>
<dbReference type="FunFam" id="3.40.50.300:FF:000054">
    <property type="entry name" value="ABC multidrug transporter atrF"/>
    <property type="match status" value="1"/>
</dbReference>
<feature type="transmembrane region" description="Helical" evidence="9">
    <location>
        <begin position="756"/>
        <end position="777"/>
    </location>
</feature>
<dbReference type="InterPro" id="IPR003439">
    <property type="entry name" value="ABC_transporter-like_ATP-bd"/>
</dbReference>
<evidence type="ECO:0000259" key="10">
    <source>
        <dbReference type="PROSITE" id="PS50893"/>
    </source>
</evidence>
<evidence type="ECO:0000256" key="2">
    <source>
        <dbReference type="ARBA" id="ARBA00006012"/>
    </source>
</evidence>
<dbReference type="EMBL" id="SGPK01000463">
    <property type="protein sequence ID" value="THH03369.1"/>
    <property type="molecule type" value="Genomic_DNA"/>
</dbReference>
<dbReference type="InterPro" id="IPR043926">
    <property type="entry name" value="ABCG_dom"/>
</dbReference>
<dbReference type="Gene3D" id="3.40.50.300">
    <property type="entry name" value="P-loop containing nucleotide triphosphate hydrolases"/>
    <property type="match status" value="2"/>
</dbReference>
<feature type="transmembrane region" description="Helical" evidence="9">
    <location>
        <begin position="1231"/>
        <end position="1253"/>
    </location>
</feature>
<dbReference type="GO" id="GO:0016020">
    <property type="term" value="C:membrane"/>
    <property type="evidence" value="ECO:0007669"/>
    <property type="project" value="UniProtKB-SubCell"/>
</dbReference>
<comment type="similarity">
    <text evidence="2">Belongs to the ABC transporter superfamily. ABCG family. PDR (TC 3.A.1.205) subfamily.</text>
</comment>
<keyword evidence="5" id="KW-0547">Nucleotide-binding</keyword>
<protein>
    <recommendedName>
        <fullName evidence="10">ABC transporter domain-containing protein</fullName>
    </recommendedName>
</protein>
<dbReference type="Pfam" id="PF00005">
    <property type="entry name" value="ABC_tran"/>
    <property type="match status" value="2"/>
</dbReference>
<dbReference type="Pfam" id="PF01061">
    <property type="entry name" value="ABC2_membrane"/>
    <property type="match status" value="2"/>
</dbReference>
<keyword evidence="8 9" id="KW-0472">Membrane</keyword>
<dbReference type="OrthoDB" id="245989at2759"/>
<proteinExistence type="inferred from homology"/>
<dbReference type="CDD" id="cd03232">
    <property type="entry name" value="ABCG_PDR_domain2"/>
    <property type="match status" value="1"/>
</dbReference>
<keyword evidence="4 9" id="KW-0812">Transmembrane</keyword>
<dbReference type="Pfam" id="PF06422">
    <property type="entry name" value="PDR_CDR"/>
    <property type="match status" value="1"/>
</dbReference>
<dbReference type="InterPro" id="IPR013525">
    <property type="entry name" value="ABC2_TM"/>
</dbReference>
<accession>A0A4S4KX09</accession>
<sequence>MSLSALPSRSPTLREQDSCGVVDVVTAEQAFSELDREFSRKHDAFTDEKRNPKSLDVEKADYAHGEEPFDLREYLSSSNDKNTEAGIRHKHVGVTWTDLQVDVVGGIDHKFYVRTFGQACLEFILLPYIWLMAILRPILPSRNAVPTRTILQKQSGVLKPAEMCLVLGCPGSGCSTFLKSIANQRGTFRSVAGEVKYAGIDAVEMARTYKGEVVYNAEDDIHEATLTVAQTLAFALSTKTPGPNARLPGVSRKGFRDEVQNTLLKMLNISHTSRTLVGNEFVRGVSGGERKRVSIAEMMATRARVQCWDNSTRGLDASTALDFAKSLRIMTDVLGQTVFVTLYQAGEGIYNLFDKVMIMDSGRQVFFGPPAEARAYFENLGYNKLPRQSTPDYLTGCTDKNERQFAPGLSAHSVPSTPEALEAAFRASRFGQDLSDSIEKYKILQETERADQETFRAAVAADKKRGVSKKSPYTLGYIGQVQSLTRRQFQLRIQDSFQLYTSFGLAWILAIVIGAAFYNLPPSSAGAFTRGSVIFVAMLTNCLDAFNELPMQMLGRPILHKQTAYGFYRPGAMAMANTLADLPFSASRVFVFNVIVYFMAHLSWTAGGFFTFHLFTYLAFLTLQGFFRTLGILCTNYDQAFRLATFFVPNMITYAGYIIPTFNMKRWLFWIAYIDPLYYAFSGCMDNEFMRLSLTCDGNSITPRNGGILDSYPNGLGPNQACTLFGSTLGDDIVQGSAYIRVGYEYNVADLWRRDFIVLFVFFIVFQLTQLIALEYFPQYTGTSSVIIFSRESSDSKLRNQELRRRKETRFVHEKAEVVTEPKKDYSDRRVFTWEQLNYVVPVPGGTRRLLHDVMGYVKPGTLTALMGASGAGKTTCLDVLAQRKNIGVITGDILVDGLPIDSDFARGTAYAEQMDVHEGTATIREAMRFSAYLRQPFNVPVAEKDAYVEEMIELLELQDMAEAMVFSLSVEARKRLTIGVELASKPELLLFLDEPTSGLDSQSAWNLVRFLRKLADSGQAILCTIHQPSSLLFESFDRLLLLERGGETVYFGDIGPDSRVLREYFARYGALCPPNMNPAEYMLEAIGAGIAPRIGDRDWKDIWLDSPECARTKQDIADMKAKALARPVQNKEKMSMYATPFLYQLKVVVQRNNLALWRSADYLFTRLISHGNIGLFPALCLLQLKFSVRDLQYRIFGIFWASVLPSILMSQIEPLFIFNRQSSSRIYSPYVFAIGQLIGEIPYSLLCAFVYWCLSVWPMGFGHGSAGTAGVGFQLLMIIFVELFGVSLGQLMAAISPSVQIAVLFNPFHALVLTTFAGVTIPFPTMAKFWRSWLYQLTPFTRLLSAMLSTELHGLQIRCQDDEFAVFNPPSGETCETWAGEFVSTFGGYLNNPNATSLCQYCQYKVGDEFYTPLSISFDERWRDAWILFAYFVFNMGVTILASRFLRYAKR</sequence>
<dbReference type="SUPFAM" id="SSF52540">
    <property type="entry name" value="P-loop containing nucleoside triphosphate hydrolases"/>
    <property type="match status" value="2"/>
</dbReference>
<dbReference type="InterPro" id="IPR003593">
    <property type="entry name" value="AAA+_ATPase"/>
</dbReference>
<feature type="transmembrane region" description="Helical" evidence="9">
    <location>
        <begin position="1302"/>
        <end position="1324"/>
    </location>
</feature>
<feature type="transmembrane region" description="Helical" evidence="9">
    <location>
        <begin position="1196"/>
        <end position="1219"/>
    </location>
</feature>
<feature type="domain" description="ABC transporter" evidence="10">
    <location>
        <begin position="129"/>
        <end position="386"/>
    </location>
</feature>
<keyword evidence="3" id="KW-0813">Transport</keyword>
<organism evidence="11 12">
    <name type="scientific">Phellinidium pouzarii</name>
    <dbReference type="NCBI Taxonomy" id="167371"/>
    <lineage>
        <taxon>Eukaryota</taxon>
        <taxon>Fungi</taxon>
        <taxon>Dikarya</taxon>
        <taxon>Basidiomycota</taxon>
        <taxon>Agaricomycotina</taxon>
        <taxon>Agaricomycetes</taxon>
        <taxon>Hymenochaetales</taxon>
        <taxon>Hymenochaetaceae</taxon>
        <taxon>Phellinidium</taxon>
    </lineage>
</organism>
<evidence type="ECO:0000256" key="6">
    <source>
        <dbReference type="ARBA" id="ARBA00022840"/>
    </source>
</evidence>
<dbReference type="InterPro" id="IPR017871">
    <property type="entry name" value="ABC_transporter-like_CS"/>
</dbReference>
<dbReference type="InterPro" id="IPR010929">
    <property type="entry name" value="PDR_CDR_ABC"/>
</dbReference>
<dbReference type="InterPro" id="IPR034001">
    <property type="entry name" value="ABCG_PDR_1"/>
</dbReference>
<dbReference type="SMART" id="SM00382">
    <property type="entry name" value="AAA"/>
    <property type="match status" value="2"/>
</dbReference>
<dbReference type="InterPro" id="IPR027417">
    <property type="entry name" value="P-loop_NTPase"/>
</dbReference>
<dbReference type="GO" id="GO:0016887">
    <property type="term" value="F:ATP hydrolysis activity"/>
    <property type="evidence" value="ECO:0007669"/>
    <property type="project" value="InterPro"/>
</dbReference>
<comment type="subcellular location">
    <subcellularLocation>
        <location evidence="1">Membrane</location>
        <topology evidence="1">Multi-pass membrane protein</topology>
    </subcellularLocation>
</comment>
<feature type="transmembrane region" description="Helical" evidence="9">
    <location>
        <begin position="1273"/>
        <end position="1295"/>
    </location>
</feature>
<evidence type="ECO:0000256" key="3">
    <source>
        <dbReference type="ARBA" id="ARBA00022448"/>
    </source>
</evidence>
<dbReference type="GO" id="GO:0140359">
    <property type="term" value="F:ABC-type transporter activity"/>
    <property type="evidence" value="ECO:0007669"/>
    <property type="project" value="InterPro"/>
</dbReference>
<evidence type="ECO:0000256" key="9">
    <source>
        <dbReference type="SAM" id="Phobius"/>
    </source>
</evidence>
<feature type="transmembrane region" description="Helical" evidence="9">
    <location>
        <begin position="497"/>
        <end position="518"/>
    </location>
</feature>
<evidence type="ECO:0000313" key="12">
    <source>
        <dbReference type="Proteomes" id="UP000308199"/>
    </source>
</evidence>
<dbReference type="PANTHER" id="PTHR19241">
    <property type="entry name" value="ATP-BINDING CASSETTE TRANSPORTER"/>
    <property type="match status" value="1"/>
</dbReference>
<dbReference type="PROSITE" id="PS00211">
    <property type="entry name" value="ABC_TRANSPORTER_1"/>
    <property type="match status" value="1"/>
</dbReference>
<feature type="transmembrane region" description="Helical" evidence="9">
    <location>
        <begin position="640"/>
        <end position="659"/>
    </location>
</feature>
<dbReference type="InterPro" id="IPR034003">
    <property type="entry name" value="ABCG_PDR_2"/>
</dbReference>